<dbReference type="InterPro" id="IPR000700">
    <property type="entry name" value="PAS-assoc_C"/>
</dbReference>
<dbReference type="AlphaFoldDB" id="A0A239FJS5"/>
<dbReference type="NCBIfam" id="TIGR00254">
    <property type="entry name" value="GGDEF"/>
    <property type="match status" value="1"/>
</dbReference>
<name>A0A239FJS5_9NOCA</name>
<proteinExistence type="predicted"/>
<dbReference type="InterPro" id="IPR013767">
    <property type="entry name" value="PAS_fold"/>
</dbReference>
<sequence length="531" mass="56807">MTHEVPRPDPSNSVGDDEVAAADLADRYRLLVEHTPDAIVVHQFGVIRWMNPAGLRYLEADSIDQVNGRFITDFIDPSSIGPMLERIAGLDGHGAVSKPSEAVVITLGGARIPAEAVSVRTSWNGEPAFQVILRDLTEHKAAQESLRYHAALVNHVSDAIVGVAPDGKVSAWNPAAEQVYGRPAAAVVGRSLSTAFGVPCDPSGILAAGGRVTDTHVHADGSALSVTVSAAQMDDGFVLVCSDQTAVRQAERHFTTVVEALNEGVVVVDHTGRITSANLSAKRVLDVETGTLTRQNDDLPFRVFNTDHVPITPAEHPVVIARQSRRPASAVVGVQRRRDGRRFWVWLTATLLDPGASSSAVVTTFTDVTEQHEAGLELAHAASHDDLTGLPNRTLLLERLGDDSARRYPLAVLFIDLDHFKTINDTHGHAVGDEALCAVAQRLTAALTPDSMVGRIGGDEFVAVVPAGRGSEADDIRTALSTPIVVRGQALTIAASIGRTTVARNDRRTAREILHDADVEMYQAKPVRQQG</sequence>
<dbReference type="Pfam" id="PF13426">
    <property type="entry name" value="PAS_9"/>
    <property type="match status" value="1"/>
</dbReference>
<accession>A0A239FJS5</accession>
<protein>
    <submittedName>
        <fullName evidence="4">PAS domain S-box-containing protein/diguanylate cyclase (GGDEF) domain-containing protein</fullName>
    </submittedName>
</protein>
<dbReference type="EMBL" id="FZOW01000003">
    <property type="protein sequence ID" value="SNS57190.1"/>
    <property type="molecule type" value="Genomic_DNA"/>
</dbReference>
<dbReference type="NCBIfam" id="TIGR00229">
    <property type="entry name" value="sensory_box"/>
    <property type="match status" value="2"/>
</dbReference>
<dbReference type="Gene3D" id="3.30.70.270">
    <property type="match status" value="1"/>
</dbReference>
<evidence type="ECO:0000259" key="3">
    <source>
        <dbReference type="PROSITE" id="PS50887"/>
    </source>
</evidence>
<dbReference type="Proteomes" id="UP000198327">
    <property type="component" value="Unassembled WGS sequence"/>
</dbReference>
<dbReference type="InterPro" id="IPR052155">
    <property type="entry name" value="Biofilm_reg_signaling"/>
</dbReference>
<feature type="domain" description="PAS" evidence="1">
    <location>
        <begin position="145"/>
        <end position="192"/>
    </location>
</feature>
<dbReference type="InterPro" id="IPR035965">
    <property type="entry name" value="PAS-like_dom_sf"/>
</dbReference>
<dbReference type="Pfam" id="PF13188">
    <property type="entry name" value="PAS_8"/>
    <property type="match status" value="1"/>
</dbReference>
<evidence type="ECO:0000313" key="4">
    <source>
        <dbReference type="EMBL" id="SNS57190.1"/>
    </source>
</evidence>
<dbReference type="CDD" id="cd00130">
    <property type="entry name" value="PAS"/>
    <property type="match status" value="2"/>
</dbReference>
<dbReference type="PROSITE" id="PS50112">
    <property type="entry name" value="PAS"/>
    <property type="match status" value="1"/>
</dbReference>
<dbReference type="PANTHER" id="PTHR44757:SF2">
    <property type="entry name" value="BIOFILM ARCHITECTURE MAINTENANCE PROTEIN MBAA"/>
    <property type="match status" value="1"/>
</dbReference>
<dbReference type="SMART" id="SM00267">
    <property type="entry name" value="GGDEF"/>
    <property type="match status" value="1"/>
</dbReference>
<evidence type="ECO:0000259" key="1">
    <source>
        <dbReference type="PROSITE" id="PS50112"/>
    </source>
</evidence>
<feature type="domain" description="PAC" evidence="2">
    <location>
        <begin position="328"/>
        <end position="380"/>
    </location>
</feature>
<dbReference type="PANTHER" id="PTHR44757">
    <property type="entry name" value="DIGUANYLATE CYCLASE DGCP"/>
    <property type="match status" value="1"/>
</dbReference>
<keyword evidence="5" id="KW-1185">Reference proteome</keyword>
<dbReference type="SUPFAM" id="SSF55785">
    <property type="entry name" value="PYP-like sensor domain (PAS domain)"/>
    <property type="match status" value="3"/>
</dbReference>
<evidence type="ECO:0000313" key="5">
    <source>
        <dbReference type="Proteomes" id="UP000198327"/>
    </source>
</evidence>
<organism evidence="4 5">
    <name type="scientific">Rhodococcoides kyotonense</name>
    <dbReference type="NCBI Taxonomy" id="398843"/>
    <lineage>
        <taxon>Bacteria</taxon>
        <taxon>Bacillati</taxon>
        <taxon>Actinomycetota</taxon>
        <taxon>Actinomycetes</taxon>
        <taxon>Mycobacteriales</taxon>
        <taxon>Nocardiaceae</taxon>
        <taxon>Rhodococcoides</taxon>
    </lineage>
</organism>
<dbReference type="SMART" id="SM00091">
    <property type="entry name" value="PAS"/>
    <property type="match status" value="3"/>
</dbReference>
<dbReference type="GO" id="GO:0006355">
    <property type="term" value="P:regulation of DNA-templated transcription"/>
    <property type="evidence" value="ECO:0007669"/>
    <property type="project" value="InterPro"/>
</dbReference>
<dbReference type="PROSITE" id="PS50113">
    <property type="entry name" value="PAC"/>
    <property type="match status" value="1"/>
</dbReference>
<dbReference type="Gene3D" id="3.30.450.20">
    <property type="entry name" value="PAS domain"/>
    <property type="match status" value="3"/>
</dbReference>
<dbReference type="InterPro" id="IPR029787">
    <property type="entry name" value="Nucleotide_cyclase"/>
</dbReference>
<dbReference type="InterPro" id="IPR043128">
    <property type="entry name" value="Rev_trsase/Diguanyl_cyclase"/>
</dbReference>
<dbReference type="InterPro" id="IPR000160">
    <property type="entry name" value="GGDEF_dom"/>
</dbReference>
<dbReference type="RefSeq" id="WP_176444184.1">
    <property type="nucleotide sequence ID" value="NZ_FZOW01000003.1"/>
</dbReference>
<dbReference type="Pfam" id="PF00990">
    <property type="entry name" value="GGDEF"/>
    <property type="match status" value="1"/>
</dbReference>
<dbReference type="SUPFAM" id="SSF55073">
    <property type="entry name" value="Nucleotide cyclase"/>
    <property type="match status" value="1"/>
</dbReference>
<evidence type="ECO:0000259" key="2">
    <source>
        <dbReference type="PROSITE" id="PS50113"/>
    </source>
</evidence>
<reference evidence="5" key="1">
    <citation type="submission" date="2017-06" db="EMBL/GenBank/DDBJ databases">
        <authorList>
            <person name="Varghese N."/>
            <person name="Submissions S."/>
        </authorList>
    </citation>
    <scope>NUCLEOTIDE SEQUENCE [LARGE SCALE GENOMIC DNA]</scope>
    <source>
        <strain evidence="5">JCM 23211</strain>
    </source>
</reference>
<feature type="domain" description="GGDEF" evidence="3">
    <location>
        <begin position="408"/>
        <end position="531"/>
    </location>
</feature>
<dbReference type="CDD" id="cd01949">
    <property type="entry name" value="GGDEF"/>
    <property type="match status" value="1"/>
</dbReference>
<dbReference type="Pfam" id="PF00989">
    <property type="entry name" value="PAS"/>
    <property type="match status" value="1"/>
</dbReference>
<dbReference type="PROSITE" id="PS50887">
    <property type="entry name" value="GGDEF"/>
    <property type="match status" value="1"/>
</dbReference>
<gene>
    <name evidence="4" type="ORF">SAMN05421642_103333</name>
</gene>
<dbReference type="InterPro" id="IPR000014">
    <property type="entry name" value="PAS"/>
</dbReference>